<gene>
    <name evidence="3" type="ORF">QYE76_003256</name>
</gene>
<feature type="region of interest" description="Disordered" evidence="1">
    <location>
        <begin position="515"/>
        <end position="539"/>
    </location>
</feature>
<comment type="caution">
    <text evidence="3">The sequence shown here is derived from an EMBL/GenBank/DDBJ whole genome shotgun (WGS) entry which is preliminary data.</text>
</comment>
<dbReference type="PANTHER" id="PTHR33075">
    <property type="entry name" value="OS02G0499800 PROTEIN"/>
    <property type="match status" value="1"/>
</dbReference>
<dbReference type="PANTHER" id="PTHR33075:SF10">
    <property type="entry name" value="DUF4283 DOMAIN-CONTAINING PROTEIN"/>
    <property type="match status" value="1"/>
</dbReference>
<sequence length="539" mass="58652">MIINEDNEYETGDDVNPNAPEDDDYDNDGEDAYPSDARTIVVSQRALNVLPSASTQRCNLFHTKALVDPDKACKVIIDGGSCRNLASKELCTKLKLKYLPHPHPYYIRWLSDNGEMKESHAGGLMGHFGREKTLLMLADHFYWPKMRWDVDKVLVRVLLMDAALVPRSLVLRQMGGGTGSWTVPVYLLRGFGAQAAAGFGTPVAIQVEDPIPPNGTDPHPFVAPNATPDQQGAVNLQQWWQNNEAAHDTEVQIPQPPPGSLVNLNSIPAAQGVNAEDGSVPANNVFDDLDSEGFDSDDTDVDHLDLEGAALPAADISDDEYVLVNVQHAINLSDALAAAIADVQINLAPAPTRNMMHPLWGPIQENSENQLAIVPFQPQGMPSAAQHAFQPPLAPSDPQLDVPETSAAAASRKRARPTPTSVALLRRNPRINKYQGFKQQLITDKQSRKSQVKPSTVINIEPLPPSDSNVLPVNTINSDAPRAEPEDQVPPPTPVQVLQQVVVNLCGVPEEEITQELLQAPPEDKKEDAQADEEEDAAT</sequence>
<dbReference type="Pfam" id="PF17921">
    <property type="entry name" value="Integrase_H2C2"/>
    <property type="match status" value="1"/>
</dbReference>
<feature type="region of interest" description="Disordered" evidence="1">
    <location>
        <begin position="382"/>
        <end position="420"/>
    </location>
</feature>
<dbReference type="Gene3D" id="1.10.340.70">
    <property type="match status" value="1"/>
</dbReference>
<feature type="compositionally biased region" description="Polar residues" evidence="1">
    <location>
        <begin position="466"/>
        <end position="478"/>
    </location>
</feature>
<evidence type="ECO:0000256" key="1">
    <source>
        <dbReference type="SAM" id="MobiDB-lite"/>
    </source>
</evidence>
<evidence type="ECO:0000259" key="2">
    <source>
        <dbReference type="Pfam" id="PF17921"/>
    </source>
</evidence>
<evidence type="ECO:0000313" key="4">
    <source>
        <dbReference type="Proteomes" id="UP001231189"/>
    </source>
</evidence>
<protein>
    <recommendedName>
        <fullName evidence="2">Integrase zinc-binding domain-containing protein</fullName>
    </recommendedName>
</protein>
<dbReference type="Proteomes" id="UP001231189">
    <property type="component" value="Unassembled WGS sequence"/>
</dbReference>
<accession>A0AAD8RNC9</accession>
<feature type="compositionally biased region" description="Acidic residues" evidence="1">
    <location>
        <begin position="1"/>
        <end position="13"/>
    </location>
</feature>
<feature type="region of interest" description="Disordered" evidence="1">
    <location>
        <begin position="461"/>
        <end position="493"/>
    </location>
</feature>
<keyword evidence="4" id="KW-1185">Reference proteome</keyword>
<dbReference type="EMBL" id="JAUUTY010000005">
    <property type="protein sequence ID" value="KAK1628941.1"/>
    <property type="molecule type" value="Genomic_DNA"/>
</dbReference>
<reference evidence="3" key="1">
    <citation type="submission" date="2023-07" db="EMBL/GenBank/DDBJ databases">
        <title>A chromosome-level genome assembly of Lolium multiflorum.</title>
        <authorList>
            <person name="Chen Y."/>
            <person name="Copetti D."/>
            <person name="Kolliker R."/>
            <person name="Studer B."/>
        </authorList>
    </citation>
    <scope>NUCLEOTIDE SEQUENCE</scope>
    <source>
        <strain evidence="3">02402/16</strain>
        <tissue evidence="3">Leaf</tissue>
    </source>
</reference>
<name>A0AAD8RNC9_LOLMU</name>
<feature type="compositionally biased region" description="Acidic residues" evidence="1">
    <location>
        <begin position="20"/>
        <end position="33"/>
    </location>
</feature>
<organism evidence="3 4">
    <name type="scientific">Lolium multiflorum</name>
    <name type="common">Italian ryegrass</name>
    <name type="synonym">Lolium perenne subsp. multiflorum</name>
    <dbReference type="NCBI Taxonomy" id="4521"/>
    <lineage>
        <taxon>Eukaryota</taxon>
        <taxon>Viridiplantae</taxon>
        <taxon>Streptophyta</taxon>
        <taxon>Embryophyta</taxon>
        <taxon>Tracheophyta</taxon>
        <taxon>Spermatophyta</taxon>
        <taxon>Magnoliopsida</taxon>
        <taxon>Liliopsida</taxon>
        <taxon>Poales</taxon>
        <taxon>Poaceae</taxon>
        <taxon>BOP clade</taxon>
        <taxon>Pooideae</taxon>
        <taxon>Poodae</taxon>
        <taxon>Poeae</taxon>
        <taxon>Poeae Chloroplast Group 2 (Poeae type)</taxon>
        <taxon>Loliodinae</taxon>
        <taxon>Loliinae</taxon>
        <taxon>Lolium</taxon>
    </lineage>
</organism>
<dbReference type="InterPro" id="IPR041588">
    <property type="entry name" value="Integrase_H2C2"/>
</dbReference>
<feature type="domain" description="Integrase zinc-binding" evidence="2">
    <location>
        <begin position="116"/>
        <end position="153"/>
    </location>
</feature>
<feature type="region of interest" description="Disordered" evidence="1">
    <location>
        <begin position="1"/>
        <end position="33"/>
    </location>
</feature>
<evidence type="ECO:0000313" key="3">
    <source>
        <dbReference type="EMBL" id="KAK1628941.1"/>
    </source>
</evidence>
<feature type="compositionally biased region" description="Acidic residues" evidence="1">
    <location>
        <begin position="530"/>
        <end position="539"/>
    </location>
</feature>
<dbReference type="AlphaFoldDB" id="A0AAD8RNC9"/>
<proteinExistence type="predicted"/>